<reference evidence="2" key="1">
    <citation type="journal article" date="2020" name="Stud. Mycol.">
        <title>101 Dothideomycetes genomes: a test case for predicting lifestyles and emergence of pathogens.</title>
        <authorList>
            <person name="Haridas S."/>
            <person name="Albert R."/>
            <person name="Binder M."/>
            <person name="Bloem J."/>
            <person name="Labutti K."/>
            <person name="Salamov A."/>
            <person name="Andreopoulos B."/>
            <person name="Baker S."/>
            <person name="Barry K."/>
            <person name="Bills G."/>
            <person name="Bluhm B."/>
            <person name="Cannon C."/>
            <person name="Castanera R."/>
            <person name="Culley D."/>
            <person name="Daum C."/>
            <person name="Ezra D."/>
            <person name="Gonzalez J."/>
            <person name="Henrissat B."/>
            <person name="Kuo A."/>
            <person name="Liang C."/>
            <person name="Lipzen A."/>
            <person name="Lutzoni F."/>
            <person name="Magnuson J."/>
            <person name="Mondo S."/>
            <person name="Nolan M."/>
            <person name="Ohm R."/>
            <person name="Pangilinan J."/>
            <person name="Park H.-J."/>
            <person name="Ramirez L."/>
            <person name="Alfaro M."/>
            <person name="Sun H."/>
            <person name="Tritt A."/>
            <person name="Yoshinaga Y."/>
            <person name="Zwiers L.-H."/>
            <person name="Turgeon B."/>
            <person name="Goodwin S."/>
            <person name="Spatafora J."/>
            <person name="Crous P."/>
            <person name="Grigoriev I."/>
        </authorList>
    </citation>
    <scope>NUCLEOTIDE SEQUENCE</scope>
    <source>
        <strain evidence="2">CBS 113979</strain>
    </source>
</reference>
<name>A0A6G1H3J7_9PEZI</name>
<evidence type="ECO:0000313" key="3">
    <source>
        <dbReference type="Proteomes" id="UP000800041"/>
    </source>
</evidence>
<feature type="compositionally biased region" description="Polar residues" evidence="1">
    <location>
        <begin position="159"/>
        <end position="173"/>
    </location>
</feature>
<proteinExistence type="predicted"/>
<dbReference type="AlphaFoldDB" id="A0A6G1H3J7"/>
<sequence>MSSERNSPPLNAAQNNGRRRSSFVDLFGRAPNSTANASGTSAYPGPITNAAAQAQRRRLSLSTVGLGASPSQPSPFGLRRESVSSAGSGSVDESPFEDGDAASGAATSPFARRLSFGARALRDSRQQQGAGGSSNTNGASGDGGGFNFAENMRTRAERNSSISSVNSPTQMQQHGRAKSVSVMEPPREMPMTKPVNASKPPDAYQERMLKGDFYMD</sequence>
<evidence type="ECO:0000313" key="2">
    <source>
        <dbReference type="EMBL" id="KAF1987796.1"/>
    </source>
</evidence>
<keyword evidence="3" id="KW-1185">Reference proteome</keyword>
<feature type="compositionally biased region" description="Polar residues" evidence="1">
    <location>
        <begin position="1"/>
        <end position="16"/>
    </location>
</feature>
<dbReference type="Proteomes" id="UP000800041">
    <property type="component" value="Unassembled WGS sequence"/>
</dbReference>
<dbReference type="OrthoDB" id="5384020at2759"/>
<evidence type="ECO:0000256" key="1">
    <source>
        <dbReference type="SAM" id="MobiDB-lite"/>
    </source>
</evidence>
<dbReference type="EMBL" id="ML977151">
    <property type="protein sequence ID" value="KAF1987796.1"/>
    <property type="molecule type" value="Genomic_DNA"/>
</dbReference>
<feature type="compositionally biased region" description="Polar residues" evidence="1">
    <location>
        <begin position="31"/>
        <end position="41"/>
    </location>
</feature>
<gene>
    <name evidence="2" type="ORF">K402DRAFT_392596</name>
</gene>
<organism evidence="2 3">
    <name type="scientific">Aulographum hederae CBS 113979</name>
    <dbReference type="NCBI Taxonomy" id="1176131"/>
    <lineage>
        <taxon>Eukaryota</taxon>
        <taxon>Fungi</taxon>
        <taxon>Dikarya</taxon>
        <taxon>Ascomycota</taxon>
        <taxon>Pezizomycotina</taxon>
        <taxon>Dothideomycetes</taxon>
        <taxon>Pleosporomycetidae</taxon>
        <taxon>Aulographales</taxon>
        <taxon>Aulographaceae</taxon>
    </lineage>
</organism>
<protein>
    <submittedName>
        <fullName evidence="2">Uncharacterized protein</fullName>
    </submittedName>
</protein>
<accession>A0A6G1H3J7</accession>
<feature type="region of interest" description="Disordered" evidence="1">
    <location>
        <begin position="1"/>
        <end position="216"/>
    </location>
</feature>